<accession>A0A560GK62</accession>
<reference evidence="2 3" key="1">
    <citation type="submission" date="2019-06" db="EMBL/GenBank/DDBJ databases">
        <title>Genomic Encyclopedia of Type Strains, Phase IV (KMG-V): Genome sequencing to study the core and pangenomes of soil and plant-associated prokaryotes.</title>
        <authorList>
            <person name="Whitman W."/>
        </authorList>
    </citation>
    <scope>NUCLEOTIDE SEQUENCE [LARGE SCALE GENOMIC DNA]</scope>
    <source>
        <strain evidence="2 3">BR 11622</strain>
    </source>
</reference>
<dbReference type="RefSeq" id="WP_145736554.1">
    <property type="nucleotide sequence ID" value="NZ_VITR01000026.1"/>
</dbReference>
<name>A0A560GK62_9PROT</name>
<feature type="region of interest" description="Disordered" evidence="1">
    <location>
        <begin position="282"/>
        <end position="314"/>
    </location>
</feature>
<evidence type="ECO:0000313" key="3">
    <source>
        <dbReference type="Proteomes" id="UP000315751"/>
    </source>
</evidence>
<organism evidence="2 3">
    <name type="scientific">Nitrospirillum amazonense</name>
    <dbReference type="NCBI Taxonomy" id="28077"/>
    <lineage>
        <taxon>Bacteria</taxon>
        <taxon>Pseudomonadati</taxon>
        <taxon>Pseudomonadota</taxon>
        <taxon>Alphaproteobacteria</taxon>
        <taxon>Rhodospirillales</taxon>
        <taxon>Azospirillaceae</taxon>
        <taxon>Nitrospirillum</taxon>
    </lineage>
</organism>
<dbReference type="EMBL" id="VITR01000026">
    <property type="protein sequence ID" value="TWB34335.1"/>
    <property type="molecule type" value="Genomic_DNA"/>
</dbReference>
<feature type="compositionally biased region" description="Polar residues" evidence="1">
    <location>
        <begin position="284"/>
        <end position="293"/>
    </location>
</feature>
<comment type="caution">
    <text evidence="2">The sequence shown here is derived from an EMBL/GenBank/DDBJ whole genome shotgun (WGS) entry which is preliminary data.</text>
</comment>
<dbReference type="OrthoDB" id="9978145at2"/>
<proteinExistence type="predicted"/>
<evidence type="ECO:0000313" key="2">
    <source>
        <dbReference type="EMBL" id="TWB34335.1"/>
    </source>
</evidence>
<dbReference type="Proteomes" id="UP000315751">
    <property type="component" value="Unassembled WGS sequence"/>
</dbReference>
<dbReference type="AlphaFoldDB" id="A0A560GK62"/>
<evidence type="ECO:0000256" key="1">
    <source>
        <dbReference type="SAM" id="MobiDB-lite"/>
    </source>
</evidence>
<protein>
    <submittedName>
        <fullName evidence="2">Uncharacterized protein</fullName>
    </submittedName>
</protein>
<feature type="compositionally biased region" description="Polar residues" evidence="1">
    <location>
        <begin position="339"/>
        <end position="363"/>
    </location>
</feature>
<gene>
    <name evidence="2" type="ORF">FBZ90_12635</name>
</gene>
<feature type="region of interest" description="Disordered" evidence="1">
    <location>
        <begin position="334"/>
        <end position="363"/>
    </location>
</feature>
<sequence>MQAALRDMDAKGVSLPEGVRLAEAGAKPRAADIAANLEVPPALAAKAQELREQVRAQQITPEQARNELVALIQEYQAEATAQAAEQASERQAMARRQRHLYETDAVYRAGIDELRKEAEPRMATLDKNEERLQAMAKELGITLPDDGRMAELRKAQEEAKRNGDDTTARDLEAQMQKLAEQQARALAEQAHRTGRDDLAKEAQGIAGEQKDAFAKALAGFDKATQLFIEAEQRLVTRGELTTKELEEDKKRLAKEREGIVENRDVKNAQRKTTFYEGQVENLLKQPSKQTSPAGATPSDEEKQAPVAAASPTTVQTPAPLVIHLQEEPMTKFDVAEASQADQKVPTTITVTIQPNSSGQVRQI</sequence>
<keyword evidence="3" id="KW-1185">Reference proteome</keyword>